<dbReference type="Proteomes" id="UP000032180">
    <property type="component" value="Chromosome 2"/>
</dbReference>
<name>A0A0D9VDQ5_9ORYZ</name>
<evidence type="ECO:0000313" key="3">
    <source>
        <dbReference type="Proteomes" id="UP000032180"/>
    </source>
</evidence>
<reference evidence="2" key="3">
    <citation type="submission" date="2015-04" db="UniProtKB">
        <authorList>
            <consortium name="EnsemblPlants"/>
        </authorList>
    </citation>
    <scope>IDENTIFICATION</scope>
</reference>
<reference evidence="3" key="2">
    <citation type="submission" date="2013-12" db="EMBL/GenBank/DDBJ databases">
        <authorList>
            <person name="Yu Y."/>
            <person name="Lee S."/>
            <person name="de Baynast K."/>
            <person name="Wissotski M."/>
            <person name="Liu L."/>
            <person name="Talag J."/>
            <person name="Goicoechea J."/>
            <person name="Angelova A."/>
            <person name="Jetty R."/>
            <person name="Kudrna D."/>
            <person name="Golser W."/>
            <person name="Rivera L."/>
            <person name="Zhang J."/>
            <person name="Wing R."/>
        </authorList>
    </citation>
    <scope>NUCLEOTIDE SEQUENCE</scope>
</reference>
<dbReference type="Gramene" id="LPERR02G07390.1">
    <property type="protein sequence ID" value="LPERR02G07390.1"/>
    <property type="gene ID" value="LPERR02G07390"/>
</dbReference>
<keyword evidence="3" id="KW-1185">Reference proteome</keyword>
<dbReference type="EnsemblPlants" id="LPERR02G07390.1">
    <property type="protein sequence ID" value="LPERR02G07390.1"/>
    <property type="gene ID" value="LPERR02G07390"/>
</dbReference>
<protein>
    <submittedName>
        <fullName evidence="2">Uncharacterized protein</fullName>
    </submittedName>
</protein>
<reference evidence="2 3" key="1">
    <citation type="submission" date="2012-08" db="EMBL/GenBank/DDBJ databases">
        <title>Oryza genome evolution.</title>
        <authorList>
            <person name="Wing R.A."/>
        </authorList>
    </citation>
    <scope>NUCLEOTIDE SEQUENCE</scope>
</reference>
<evidence type="ECO:0000313" key="2">
    <source>
        <dbReference type="EnsemblPlants" id="LPERR02G07390.1"/>
    </source>
</evidence>
<dbReference type="HOGENOM" id="CLU_2362753_0_0_1"/>
<accession>A0A0D9VDQ5</accession>
<proteinExistence type="predicted"/>
<sequence length="96" mass="11195">MLRVSNFKSVFQKQSYLRRRLIQRIGVEREFSETKTNDQKFHTLLMSNFKSEFQKRSYLSTVESEFSETQTKDQNGNIVITGCRGPEMMGEDNGSS</sequence>
<feature type="region of interest" description="Disordered" evidence="1">
    <location>
        <begin position="76"/>
        <end position="96"/>
    </location>
</feature>
<evidence type="ECO:0000256" key="1">
    <source>
        <dbReference type="SAM" id="MobiDB-lite"/>
    </source>
</evidence>
<organism evidence="2 3">
    <name type="scientific">Leersia perrieri</name>
    <dbReference type="NCBI Taxonomy" id="77586"/>
    <lineage>
        <taxon>Eukaryota</taxon>
        <taxon>Viridiplantae</taxon>
        <taxon>Streptophyta</taxon>
        <taxon>Embryophyta</taxon>
        <taxon>Tracheophyta</taxon>
        <taxon>Spermatophyta</taxon>
        <taxon>Magnoliopsida</taxon>
        <taxon>Liliopsida</taxon>
        <taxon>Poales</taxon>
        <taxon>Poaceae</taxon>
        <taxon>BOP clade</taxon>
        <taxon>Oryzoideae</taxon>
        <taxon>Oryzeae</taxon>
        <taxon>Oryzinae</taxon>
        <taxon>Leersia</taxon>
    </lineage>
</organism>
<dbReference type="AlphaFoldDB" id="A0A0D9VDQ5"/>